<keyword evidence="2" id="KW-0963">Cytoplasm</keyword>
<dbReference type="Pfam" id="PF02187">
    <property type="entry name" value="GAS2"/>
    <property type="match status" value="1"/>
</dbReference>
<evidence type="ECO:0000256" key="2">
    <source>
        <dbReference type="ARBA" id="ARBA00022490"/>
    </source>
</evidence>
<dbReference type="SMART" id="SM00243">
    <property type="entry name" value="GAS2"/>
    <property type="match status" value="1"/>
</dbReference>
<comment type="similarity">
    <text evidence="4">Belongs to the GAS2 family.</text>
</comment>
<feature type="compositionally biased region" description="Polar residues" evidence="5">
    <location>
        <begin position="965"/>
        <end position="980"/>
    </location>
</feature>
<feature type="compositionally biased region" description="Polar residues" evidence="5">
    <location>
        <begin position="528"/>
        <end position="580"/>
    </location>
</feature>
<feature type="region of interest" description="Disordered" evidence="5">
    <location>
        <begin position="354"/>
        <end position="432"/>
    </location>
</feature>
<organism evidence="8 9">
    <name type="scientific">Polypterus senegalus</name>
    <name type="common">Senegal bichir</name>
    <dbReference type="NCBI Taxonomy" id="55291"/>
    <lineage>
        <taxon>Eukaryota</taxon>
        <taxon>Metazoa</taxon>
        <taxon>Chordata</taxon>
        <taxon>Craniata</taxon>
        <taxon>Vertebrata</taxon>
        <taxon>Euteleostomi</taxon>
        <taxon>Actinopterygii</taxon>
        <taxon>Polypteriformes</taxon>
        <taxon>Polypteridae</taxon>
        <taxon>Polypterus</taxon>
    </lineage>
</organism>
<dbReference type="InterPro" id="IPR003108">
    <property type="entry name" value="GAR_dom"/>
</dbReference>
<dbReference type="InterPro" id="IPR036534">
    <property type="entry name" value="GAR_dom_sf"/>
</dbReference>
<accession>A0ABS2YZ98</accession>
<feature type="compositionally biased region" description="Polar residues" evidence="5">
    <location>
        <begin position="354"/>
        <end position="366"/>
    </location>
</feature>
<feature type="compositionally biased region" description="Polar residues" evidence="5">
    <location>
        <begin position="994"/>
        <end position="1003"/>
    </location>
</feature>
<feature type="compositionally biased region" description="Basic and acidic residues" evidence="5">
    <location>
        <begin position="1004"/>
        <end position="1014"/>
    </location>
</feature>
<name>A0ABS2YZ98_POLSE</name>
<dbReference type="PANTHER" id="PTHR46756">
    <property type="entry name" value="TRANSGELIN"/>
    <property type="match status" value="1"/>
</dbReference>
<evidence type="ECO:0000313" key="9">
    <source>
        <dbReference type="Proteomes" id="UP001166052"/>
    </source>
</evidence>
<dbReference type="PROSITE" id="PS50021">
    <property type="entry name" value="CH"/>
    <property type="match status" value="1"/>
</dbReference>
<feature type="region of interest" description="Disordered" evidence="5">
    <location>
        <begin position="687"/>
        <end position="731"/>
    </location>
</feature>
<evidence type="ECO:0000259" key="6">
    <source>
        <dbReference type="PROSITE" id="PS50021"/>
    </source>
</evidence>
<evidence type="ECO:0000256" key="3">
    <source>
        <dbReference type="ARBA" id="ARBA00023212"/>
    </source>
</evidence>
<dbReference type="Pfam" id="PF00307">
    <property type="entry name" value="CH"/>
    <property type="match status" value="1"/>
</dbReference>
<gene>
    <name evidence="8" type="primary">Gas2l2</name>
    <name evidence="8" type="ORF">GTO92_0001071</name>
</gene>
<comment type="subcellular location">
    <subcellularLocation>
        <location evidence="1">Cytoplasm</location>
        <location evidence="1">Cytoskeleton</location>
    </subcellularLocation>
</comment>
<evidence type="ECO:0000256" key="4">
    <source>
        <dbReference type="ARBA" id="ARBA00038441"/>
    </source>
</evidence>
<feature type="compositionally biased region" description="Basic residues" evidence="5">
    <location>
        <begin position="952"/>
        <end position="964"/>
    </location>
</feature>
<dbReference type="PANTHER" id="PTHR46756:SF26">
    <property type="entry name" value="GAS2-LIKE PROTEIN 2B"/>
    <property type="match status" value="1"/>
</dbReference>
<evidence type="ECO:0000256" key="1">
    <source>
        <dbReference type="ARBA" id="ARBA00004245"/>
    </source>
</evidence>
<comment type="caution">
    <text evidence="8">The sequence shown here is derived from an EMBL/GenBank/DDBJ whole genome shotgun (WGS) entry which is preliminary data.</text>
</comment>
<dbReference type="InterPro" id="IPR001715">
    <property type="entry name" value="CH_dom"/>
</dbReference>
<feature type="region of interest" description="Disordered" evidence="5">
    <location>
        <begin position="593"/>
        <end position="623"/>
    </location>
</feature>
<feature type="domain" description="GAR" evidence="7">
    <location>
        <begin position="191"/>
        <end position="263"/>
    </location>
</feature>
<dbReference type="PROSITE" id="PS51460">
    <property type="entry name" value="GAR"/>
    <property type="match status" value="1"/>
</dbReference>
<dbReference type="EMBL" id="JAAWVN010013178">
    <property type="protein sequence ID" value="MBN3291566.1"/>
    <property type="molecule type" value="Genomic_DNA"/>
</dbReference>
<feature type="non-terminal residue" evidence="8">
    <location>
        <position position="1"/>
    </location>
</feature>
<dbReference type="SMART" id="SM00033">
    <property type="entry name" value="CH"/>
    <property type="match status" value="1"/>
</dbReference>
<feature type="compositionally biased region" description="Polar residues" evidence="5">
    <location>
        <begin position="864"/>
        <end position="891"/>
    </location>
</feature>
<feature type="compositionally biased region" description="Low complexity" evidence="5">
    <location>
        <begin position="718"/>
        <end position="731"/>
    </location>
</feature>
<protein>
    <submittedName>
        <fullName evidence="8">GA2L2 protein</fullName>
    </submittedName>
</protein>
<feature type="domain" description="Calponin-homology (CH)" evidence="6">
    <location>
        <begin position="23"/>
        <end position="150"/>
    </location>
</feature>
<sequence>MAGIHSATTKSIKPFRSSEEYLYAMKEDLAEWLSELYEIDIGVDSFLEVLETGSLLCHHANNVTQVAAEFVEEHPAVSEKLKLPKSGVTFVKSAQPATFLARDNVSNFINWCRKEMDIKDVLMFETEDLVLRKNEKNFVLCLLEVARRASRFGMAAPVLIQLEEEIEEEIREELELPPKEVVVTKPQRRTSDFKNLDEMVQYLVSRCTCPTVFPMVKVSEGKYKVGDSNTIIFVRILRKHVMVRVGGGWDTLEHYLDKHDPCRCTSISHKQAMRFVSPQRSAAPVHEIKARLTPKQDGQGKPQPALLLARSQSPVPEVEWTPSAPLRGLRIRSTSNPKLTSSLSEGMVKNIALKNSGQSQESSLTDTCRLKDHSEVSSKKQISHEENDSATISRQGRDKSRNCFTSYSGQSLPGPFQYGSESSTDVQHPKTQDAVRSLDGHFMFQQQQSKDGRLEQTWPKSLLAETKQKTQTNSNRITMPLTASSQNQRVSSVVTNANVTQRPETPNRSVSPTKQLARPPKQDMKAGTQAQLNVNQPSRSFATQAVNRPSSPSKQVGNKNSFLSCHSTSRPSTPFGNSQMGNKVQLSEVNILDNNSNKNVSSSDYVRQSPTKAGRLGVNFPRQNALRPPSLVISNDVHSSASITNKNDYVIKDREYLFTPPPIGPEEESKLYKSLEDEILSNMQALDADQDKNNNRHPADVNHRQDRAYKQPKGTAGSSSSQRFSPVSSSPFFNRQKVIGSVSSYDPGEAPQNGRSFDTVIAELHKGPPTLNKVDVENWLTKIPPKSKMMAWIKSGKSGYSDTEYIGSDSSRINSFQANRPDSGLGFHTSLEPKDATDASGININAIDRESLINEHTEVKSTGTIDYSSTASSCGSQDNTESPIKSKTPSFKQKRTLKKPERVPSIYKLKLRPKIRPRRDNRPETKPSKIPTPVSYRKPQNPDNIVTAEKRVLKKSKHPARYKKGSQSSIPTPCSKNVSQACVVEDARPDAQRDSSQASTSADTRPEKCEGKTENDDEESWV</sequence>
<feature type="compositionally biased region" description="Polar residues" evidence="5">
    <location>
        <begin position="496"/>
        <end position="514"/>
    </location>
</feature>
<feature type="compositionally biased region" description="Polar residues" evidence="5">
    <location>
        <begin position="402"/>
        <end position="411"/>
    </location>
</feature>
<dbReference type="Proteomes" id="UP001166052">
    <property type="component" value="Unassembled WGS sequence"/>
</dbReference>
<feature type="compositionally biased region" description="Basic and acidic residues" evidence="5">
    <location>
        <begin position="368"/>
        <end position="387"/>
    </location>
</feature>
<keyword evidence="9" id="KW-1185">Reference proteome</keyword>
<feature type="compositionally biased region" description="Low complexity" evidence="5">
    <location>
        <begin position="594"/>
        <end position="603"/>
    </location>
</feature>
<evidence type="ECO:0000259" key="7">
    <source>
        <dbReference type="PROSITE" id="PS51460"/>
    </source>
</evidence>
<dbReference type="SUPFAM" id="SSF47576">
    <property type="entry name" value="Calponin-homology domain, CH-domain"/>
    <property type="match status" value="1"/>
</dbReference>
<feature type="region of interest" description="Disordered" evidence="5">
    <location>
        <begin position="864"/>
        <end position="1022"/>
    </location>
</feature>
<proteinExistence type="inferred from homology"/>
<feature type="region of interest" description="Disordered" evidence="5">
    <location>
        <begin position="496"/>
        <end position="580"/>
    </location>
</feature>
<feature type="compositionally biased region" description="Basic and acidic residues" evidence="5">
    <location>
        <begin position="918"/>
        <end position="927"/>
    </location>
</feature>
<dbReference type="InterPro" id="IPR036872">
    <property type="entry name" value="CH_dom_sf"/>
</dbReference>
<dbReference type="Gene3D" id="3.30.920.20">
    <property type="entry name" value="Gas2-like domain"/>
    <property type="match status" value="1"/>
</dbReference>
<dbReference type="SUPFAM" id="SSF143575">
    <property type="entry name" value="GAS2 domain-like"/>
    <property type="match status" value="1"/>
</dbReference>
<reference evidence="8" key="1">
    <citation type="journal article" date="2021" name="Cell">
        <title>Tracing the genetic footprints of vertebrate landing in non-teleost ray-finned fishes.</title>
        <authorList>
            <person name="Bi X."/>
            <person name="Wang K."/>
            <person name="Yang L."/>
            <person name="Pan H."/>
            <person name="Jiang H."/>
            <person name="Wei Q."/>
            <person name="Fang M."/>
            <person name="Yu H."/>
            <person name="Zhu C."/>
            <person name="Cai Y."/>
            <person name="He Y."/>
            <person name="Gan X."/>
            <person name="Zeng H."/>
            <person name="Yu D."/>
            <person name="Zhu Y."/>
            <person name="Jiang H."/>
            <person name="Qiu Q."/>
            <person name="Yang H."/>
            <person name="Zhang Y.E."/>
            <person name="Wang W."/>
            <person name="Zhu M."/>
            <person name="He S."/>
            <person name="Zhang G."/>
        </authorList>
    </citation>
    <scope>NUCLEOTIDE SEQUENCE</scope>
    <source>
        <strain evidence="8">Bchr_001</strain>
    </source>
</reference>
<feature type="compositionally biased region" description="Basic and acidic residues" evidence="5">
    <location>
        <begin position="689"/>
        <end position="709"/>
    </location>
</feature>
<evidence type="ECO:0000313" key="8">
    <source>
        <dbReference type="EMBL" id="MBN3291566.1"/>
    </source>
</evidence>
<evidence type="ECO:0000256" key="5">
    <source>
        <dbReference type="SAM" id="MobiDB-lite"/>
    </source>
</evidence>
<dbReference type="CDD" id="cd21268">
    <property type="entry name" value="CH_GAS2L1_2"/>
    <property type="match status" value="1"/>
</dbReference>
<feature type="non-terminal residue" evidence="8">
    <location>
        <position position="1022"/>
    </location>
</feature>
<dbReference type="Gene3D" id="1.10.418.10">
    <property type="entry name" value="Calponin-like domain"/>
    <property type="match status" value="1"/>
</dbReference>
<keyword evidence="3" id="KW-0206">Cytoskeleton</keyword>